<accession>A0A6P3ZKA4</accession>
<reference evidence="9" key="1">
    <citation type="submission" date="2025-08" db="UniProtKB">
        <authorList>
            <consortium name="RefSeq"/>
        </authorList>
    </citation>
    <scope>IDENTIFICATION</scope>
    <source>
        <tissue evidence="9">Seedling</tissue>
    </source>
</reference>
<dbReference type="Proteomes" id="UP001652623">
    <property type="component" value="Chromosome 4"/>
</dbReference>
<evidence type="ECO:0000256" key="2">
    <source>
        <dbReference type="ARBA" id="ARBA00022448"/>
    </source>
</evidence>
<dbReference type="GO" id="GO:0015184">
    <property type="term" value="F:L-cystine transmembrane transporter activity"/>
    <property type="evidence" value="ECO:0007669"/>
    <property type="project" value="TreeGrafter"/>
</dbReference>
<dbReference type="GO" id="GO:0005765">
    <property type="term" value="C:lysosomal membrane"/>
    <property type="evidence" value="ECO:0007669"/>
    <property type="project" value="UniProtKB-SubCell"/>
</dbReference>
<feature type="transmembrane region" description="Helical" evidence="7">
    <location>
        <begin position="93"/>
        <end position="114"/>
    </location>
</feature>
<evidence type="ECO:0000256" key="4">
    <source>
        <dbReference type="ARBA" id="ARBA00022737"/>
    </source>
</evidence>
<dbReference type="Gene3D" id="1.20.1280.290">
    <property type="match status" value="1"/>
</dbReference>
<dbReference type="PANTHER" id="PTHR13131">
    <property type="entry name" value="CYSTINOSIN"/>
    <property type="match status" value="1"/>
</dbReference>
<feature type="transmembrane region" description="Helical" evidence="7">
    <location>
        <begin position="258"/>
        <end position="281"/>
    </location>
</feature>
<evidence type="ECO:0000256" key="5">
    <source>
        <dbReference type="ARBA" id="ARBA00022989"/>
    </source>
</evidence>
<dbReference type="Pfam" id="PF04193">
    <property type="entry name" value="PQ-loop"/>
    <property type="match status" value="2"/>
</dbReference>
<name>A0A6P3ZKA4_ZIZJJ</name>
<proteinExistence type="predicted"/>
<dbReference type="RefSeq" id="XP_015878980.3">
    <property type="nucleotide sequence ID" value="XM_016023494.4"/>
</dbReference>
<dbReference type="InParanoid" id="A0A6P3ZKA4"/>
<evidence type="ECO:0000256" key="3">
    <source>
        <dbReference type="ARBA" id="ARBA00022692"/>
    </source>
</evidence>
<organism evidence="8 9">
    <name type="scientific">Ziziphus jujuba</name>
    <name type="common">Chinese jujube</name>
    <name type="synonym">Ziziphus sativa</name>
    <dbReference type="NCBI Taxonomy" id="326968"/>
    <lineage>
        <taxon>Eukaryota</taxon>
        <taxon>Viridiplantae</taxon>
        <taxon>Streptophyta</taxon>
        <taxon>Embryophyta</taxon>
        <taxon>Tracheophyta</taxon>
        <taxon>Spermatophyta</taxon>
        <taxon>Magnoliopsida</taxon>
        <taxon>eudicotyledons</taxon>
        <taxon>Gunneridae</taxon>
        <taxon>Pentapetalae</taxon>
        <taxon>rosids</taxon>
        <taxon>fabids</taxon>
        <taxon>Rosales</taxon>
        <taxon>Rhamnaceae</taxon>
        <taxon>Paliureae</taxon>
        <taxon>Ziziphus</taxon>
    </lineage>
</organism>
<feature type="transmembrane region" description="Helical" evidence="7">
    <location>
        <begin position="166"/>
        <end position="189"/>
    </location>
</feature>
<keyword evidence="6 7" id="KW-0472">Membrane</keyword>
<keyword evidence="4" id="KW-0677">Repeat</keyword>
<evidence type="ECO:0000256" key="1">
    <source>
        <dbReference type="ARBA" id="ARBA00004127"/>
    </source>
</evidence>
<keyword evidence="8" id="KW-1185">Reference proteome</keyword>
<dbReference type="KEGG" id="zju:107415208"/>
<feature type="transmembrane region" description="Helical" evidence="7">
    <location>
        <begin position="301"/>
        <end position="321"/>
    </location>
</feature>
<evidence type="ECO:0000313" key="8">
    <source>
        <dbReference type="Proteomes" id="UP001652623"/>
    </source>
</evidence>
<dbReference type="PANTHER" id="PTHR13131:SF5">
    <property type="entry name" value="CYSTINOSIN"/>
    <property type="match status" value="1"/>
</dbReference>
<gene>
    <name evidence="9" type="primary">LOC107415208</name>
</gene>
<keyword evidence="3 7" id="KW-0812">Transmembrane</keyword>
<dbReference type="NCBIfam" id="TIGR00951">
    <property type="entry name" value="2A43"/>
    <property type="match status" value="1"/>
</dbReference>
<dbReference type="AlphaFoldDB" id="A0A6P3ZKA4"/>
<evidence type="ECO:0000313" key="9">
    <source>
        <dbReference type="RefSeq" id="XP_015878980.3"/>
    </source>
</evidence>
<feature type="transmembrane region" description="Helical" evidence="7">
    <location>
        <begin position="226"/>
        <end position="246"/>
    </location>
</feature>
<dbReference type="FunCoup" id="A0A6P3ZKA4">
    <property type="interactions" value="2325"/>
</dbReference>
<evidence type="ECO:0000256" key="6">
    <source>
        <dbReference type="ARBA" id="ARBA00023136"/>
    </source>
</evidence>
<comment type="subcellular location">
    <subcellularLocation>
        <location evidence="1">Endomembrane system</location>
        <topology evidence="1">Multi-pass membrane protein</topology>
    </subcellularLocation>
</comment>
<feature type="transmembrane region" description="Helical" evidence="7">
    <location>
        <begin position="201"/>
        <end position="220"/>
    </location>
</feature>
<keyword evidence="2" id="KW-0813">Transport</keyword>
<dbReference type="GeneID" id="107415208"/>
<protein>
    <submittedName>
        <fullName evidence="9">Cystinosin homolog</fullName>
    </submittedName>
</protein>
<keyword evidence="5 7" id="KW-1133">Transmembrane helix</keyword>
<dbReference type="InterPro" id="IPR006603">
    <property type="entry name" value="PQ-loop_rpt"/>
</dbReference>
<dbReference type="InterPro" id="IPR005282">
    <property type="entry name" value="LC_transporter"/>
</dbReference>
<sequence>MTFKGKPPLALKVLNRPTNPTVHINYEDERSEVSKNGVNKNTVQNVCGCIIVFLHHIWIRCVVNPGTQWVVRKTEQNQMASWNSIPLEITYRVFGWIAFFCWAVGGYPQVILNFRRKSVVGLNFDFVVLNLTKHSSYLIYNATLYFSSTVQNQYLEKYGFQQMIPVALNDVIFSAHAVLLTIVGLFQIAIYERGAQRVSKISIAIVGAAWFMAGVCFFIALPTHSWLWLISIFNSIQVFMTLIKYIPQALMNFMRKSTTGFSIGGILFDFSGGVTNFSQMAVQSIDQGSWVNLYGNVGKTMISLISIFFDLIFMAQHYLLYSSNRALIPPPKSSKEVEPLVKSSSDHLENV</sequence>
<dbReference type="SMART" id="SM00679">
    <property type="entry name" value="CTNS"/>
    <property type="match status" value="2"/>
</dbReference>
<evidence type="ECO:0000256" key="7">
    <source>
        <dbReference type="SAM" id="Phobius"/>
    </source>
</evidence>